<keyword evidence="4" id="KW-1185">Reference proteome</keyword>
<dbReference type="InterPro" id="IPR050515">
    <property type="entry name" value="Beta-lactam/transpept"/>
</dbReference>
<organism evidence="3 4">
    <name type="scientific">Balnearium lithotrophicum</name>
    <dbReference type="NCBI Taxonomy" id="223788"/>
    <lineage>
        <taxon>Bacteria</taxon>
        <taxon>Pseudomonadati</taxon>
        <taxon>Aquificota</taxon>
        <taxon>Aquificia</taxon>
        <taxon>Desulfurobacteriales</taxon>
        <taxon>Desulfurobacteriaceae</taxon>
        <taxon>Balnearium</taxon>
    </lineage>
</organism>
<dbReference type="EMBL" id="FXTM01000002">
    <property type="protein sequence ID" value="SMO37581.1"/>
    <property type="molecule type" value="Genomic_DNA"/>
</dbReference>
<dbReference type="PANTHER" id="PTHR30627">
    <property type="entry name" value="PEPTIDOGLYCAN D,D-TRANSPEPTIDASE"/>
    <property type="match status" value="1"/>
</dbReference>
<protein>
    <submittedName>
        <fullName evidence="3">Penicillin binding protein transpeptidase domain-containing protein</fullName>
    </submittedName>
</protein>
<dbReference type="RefSeq" id="WP_142933739.1">
    <property type="nucleotide sequence ID" value="NZ_FXTM01000002.1"/>
</dbReference>
<dbReference type="GO" id="GO:0005886">
    <property type="term" value="C:plasma membrane"/>
    <property type="evidence" value="ECO:0007669"/>
    <property type="project" value="TreeGrafter"/>
</dbReference>
<feature type="domain" description="Penicillin-binding protein transpeptidase" evidence="2">
    <location>
        <begin position="109"/>
        <end position="383"/>
    </location>
</feature>
<gene>
    <name evidence="3" type="ORF">SAMN06269117_10295</name>
</gene>
<dbReference type="InterPro" id="IPR001460">
    <property type="entry name" value="PCN-bd_Tpept"/>
</dbReference>
<dbReference type="Gene3D" id="3.40.710.10">
    <property type="entry name" value="DD-peptidase/beta-lactamase superfamily"/>
    <property type="match status" value="1"/>
</dbReference>
<dbReference type="OrthoDB" id="9804124at2"/>
<evidence type="ECO:0000313" key="4">
    <source>
        <dbReference type="Proteomes" id="UP000317315"/>
    </source>
</evidence>
<dbReference type="SUPFAM" id="SSF56601">
    <property type="entry name" value="beta-lactamase/transpeptidase-like"/>
    <property type="match status" value="1"/>
</dbReference>
<dbReference type="GO" id="GO:0008658">
    <property type="term" value="F:penicillin binding"/>
    <property type="evidence" value="ECO:0007669"/>
    <property type="project" value="InterPro"/>
</dbReference>
<keyword evidence="1" id="KW-0732">Signal</keyword>
<dbReference type="PANTHER" id="PTHR30627:SF2">
    <property type="entry name" value="PEPTIDOGLYCAN D,D-TRANSPEPTIDASE MRDA"/>
    <property type="match status" value="1"/>
</dbReference>
<evidence type="ECO:0000313" key="3">
    <source>
        <dbReference type="EMBL" id="SMO37581.1"/>
    </source>
</evidence>
<dbReference type="GO" id="GO:0071555">
    <property type="term" value="P:cell wall organization"/>
    <property type="evidence" value="ECO:0007669"/>
    <property type="project" value="TreeGrafter"/>
</dbReference>
<reference evidence="3 4" key="1">
    <citation type="submission" date="2017-05" db="EMBL/GenBank/DDBJ databases">
        <authorList>
            <person name="Varghese N."/>
            <person name="Submissions S."/>
        </authorList>
    </citation>
    <scope>NUCLEOTIDE SEQUENCE [LARGE SCALE GENOMIC DNA]</scope>
    <source>
        <strain evidence="3 4">DSM 16304</strain>
    </source>
</reference>
<feature type="signal peptide" evidence="1">
    <location>
        <begin position="1"/>
        <end position="23"/>
    </location>
</feature>
<name>A0A521AS38_9BACT</name>
<dbReference type="Proteomes" id="UP000317315">
    <property type="component" value="Unassembled WGS sequence"/>
</dbReference>
<dbReference type="InterPro" id="IPR012338">
    <property type="entry name" value="Beta-lactam/transpept-like"/>
</dbReference>
<proteinExistence type="predicted"/>
<accession>A0A521AS38</accession>
<dbReference type="AlphaFoldDB" id="A0A521AS38"/>
<evidence type="ECO:0000256" key="1">
    <source>
        <dbReference type="SAM" id="SignalP"/>
    </source>
</evidence>
<dbReference type="GO" id="GO:0071972">
    <property type="term" value="F:peptidoglycan L,D-transpeptidase activity"/>
    <property type="evidence" value="ECO:0007669"/>
    <property type="project" value="TreeGrafter"/>
</dbReference>
<feature type="chain" id="PRO_5021700220" evidence="1">
    <location>
        <begin position="24"/>
        <end position="410"/>
    </location>
</feature>
<dbReference type="Pfam" id="PF00905">
    <property type="entry name" value="Transpeptidase"/>
    <property type="match status" value="1"/>
</dbReference>
<evidence type="ECO:0000259" key="2">
    <source>
        <dbReference type="Pfam" id="PF00905"/>
    </source>
</evidence>
<sequence length="410" mass="46484">MKKWIFSVVGISCSILLFSFLQGNSEVEKTTNKPRKVVVKQREEYSEPRFVNLVKSDFRFQYELFKKSKVIDGRYVYNDGIYEVTFTVNPLFQQRIKREFKRFKLKYASFVAIEPKTGKVLAAVSGIDYPNLLFKTNFPTASTFKIVTAAAALDSGLANPKTELVCGGVGDSCSPYVWLNSKLQIRRRFSDSFATSANPFFGNLGRLIGKDRLLKYAELFGFNRKDYNFPWGRIDEPKGDYEIALTAAGLGRTTTSPFHEALISQVILNGGVMMKPYIVESIKDLRTGKFYKFTPTPIQRVISKKTAKEIEDMMRLTTKIGPVSGRRYFRVSRRYRGLEIGGKTGTLSELSYPEGRCEWFTGFIKYGNQQMAVSSVAVNGKLYYLSGYEITALAGVDFAKLNLKFAREGR</sequence>